<feature type="coiled-coil region" evidence="13">
    <location>
        <begin position="25"/>
        <end position="59"/>
    </location>
</feature>
<comment type="caution">
    <text evidence="14">The sequence shown here is derived from an EMBL/GenBank/DDBJ whole genome shotgun (WGS) entry which is preliminary data.</text>
</comment>
<dbReference type="PANTHER" id="PTHR21237">
    <property type="entry name" value="GRPE PROTEIN"/>
    <property type="match status" value="1"/>
</dbReference>
<evidence type="ECO:0000256" key="1">
    <source>
        <dbReference type="ARBA" id="ARBA00004496"/>
    </source>
</evidence>
<dbReference type="InterPro" id="IPR000740">
    <property type="entry name" value="GrpE"/>
</dbReference>
<dbReference type="InterPro" id="IPR013805">
    <property type="entry name" value="GrpE_CC"/>
</dbReference>
<protein>
    <recommendedName>
        <fullName evidence="8 10">Protein GrpE</fullName>
    </recommendedName>
    <alternativeName>
        <fullName evidence="9 10">HSP-70 cofactor</fullName>
    </alternativeName>
</protein>
<dbReference type="EMBL" id="QEKV01000007">
    <property type="protein sequence ID" value="PVY94047.1"/>
    <property type="molecule type" value="Genomic_DNA"/>
</dbReference>
<organism evidence="14 15">
    <name type="scientific">Ezakiella coagulans</name>
    <dbReference type="NCBI Taxonomy" id="46507"/>
    <lineage>
        <taxon>Bacteria</taxon>
        <taxon>Bacillati</taxon>
        <taxon>Bacillota</taxon>
        <taxon>Tissierellia</taxon>
        <taxon>Ezakiella</taxon>
    </lineage>
</organism>
<dbReference type="PRINTS" id="PR00773">
    <property type="entry name" value="GRPEPROTEIN"/>
</dbReference>
<evidence type="ECO:0000256" key="6">
    <source>
        <dbReference type="ARBA" id="ARBA00023186"/>
    </source>
</evidence>
<evidence type="ECO:0000256" key="5">
    <source>
        <dbReference type="ARBA" id="ARBA00023016"/>
    </source>
</evidence>
<dbReference type="GO" id="GO:0000774">
    <property type="term" value="F:adenyl-nucleotide exchange factor activity"/>
    <property type="evidence" value="ECO:0007669"/>
    <property type="project" value="InterPro"/>
</dbReference>
<evidence type="ECO:0000256" key="3">
    <source>
        <dbReference type="ARBA" id="ARBA00011738"/>
    </source>
</evidence>
<evidence type="ECO:0000313" key="14">
    <source>
        <dbReference type="EMBL" id="PVY94047.1"/>
    </source>
</evidence>
<evidence type="ECO:0000256" key="8">
    <source>
        <dbReference type="ARBA" id="ARBA00072274"/>
    </source>
</evidence>
<evidence type="ECO:0000256" key="10">
    <source>
        <dbReference type="HAMAP-Rule" id="MF_01151"/>
    </source>
</evidence>
<dbReference type="PROSITE" id="PS01071">
    <property type="entry name" value="GRPE"/>
    <property type="match status" value="1"/>
</dbReference>
<dbReference type="Pfam" id="PF01025">
    <property type="entry name" value="GrpE"/>
    <property type="match status" value="1"/>
</dbReference>
<keyword evidence="13" id="KW-0175">Coiled coil</keyword>
<dbReference type="NCBIfam" id="NF010738">
    <property type="entry name" value="PRK14140.1"/>
    <property type="match status" value="1"/>
</dbReference>
<evidence type="ECO:0000256" key="11">
    <source>
        <dbReference type="RuleBase" id="RU000639"/>
    </source>
</evidence>
<name>A0A2U1E262_9FIRM</name>
<dbReference type="FunFam" id="2.30.22.10:FF:000001">
    <property type="entry name" value="Protein GrpE"/>
    <property type="match status" value="1"/>
</dbReference>
<dbReference type="GO" id="GO:0051087">
    <property type="term" value="F:protein-folding chaperone binding"/>
    <property type="evidence" value="ECO:0007669"/>
    <property type="project" value="InterPro"/>
</dbReference>
<dbReference type="GO" id="GO:0042803">
    <property type="term" value="F:protein homodimerization activity"/>
    <property type="evidence" value="ECO:0007669"/>
    <property type="project" value="InterPro"/>
</dbReference>
<evidence type="ECO:0000256" key="9">
    <source>
        <dbReference type="ARBA" id="ARBA00076414"/>
    </source>
</evidence>
<keyword evidence="6 10" id="KW-0143">Chaperone</keyword>
<keyword evidence="5 10" id="KW-0346">Stress response</keyword>
<evidence type="ECO:0000256" key="12">
    <source>
        <dbReference type="RuleBase" id="RU004478"/>
    </source>
</evidence>
<dbReference type="CDD" id="cd00446">
    <property type="entry name" value="GrpE"/>
    <property type="match status" value="1"/>
</dbReference>
<dbReference type="Gene3D" id="2.30.22.10">
    <property type="entry name" value="Head domain of nucleotide exchange factor GrpE"/>
    <property type="match status" value="1"/>
</dbReference>
<sequence>MKENNEFKNDVDKKVIDEDVQPNLCDEDTNESDELTTEIDSLKTQLIRLKADFTNFKKRAQKREHDSVNLGVEKFAEVLFPVIDNFDIALSHIEDKNIYDGVKMIYDQVIEAFKNVDINVMESDGAVFDPNLHYAVMMEEKDGVQSGIITETLKKGFMLGDKVIRPAMVKVSK</sequence>
<gene>
    <name evidence="10" type="primary">grpE</name>
    <name evidence="14" type="ORF">C7381_10743</name>
</gene>
<dbReference type="GO" id="GO:0051082">
    <property type="term" value="F:unfolded protein binding"/>
    <property type="evidence" value="ECO:0007669"/>
    <property type="project" value="TreeGrafter"/>
</dbReference>
<accession>A0A2U1E262</accession>
<comment type="subcellular location">
    <subcellularLocation>
        <location evidence="1 10">Cytoplasm</location>
    </subcellularLocation>
</comment>
<dbReference type="SUPFAM" id="SSF58014">
    <property type="entry name" value="Coiled-coil domain of nucleotide exchange factor GrpE"/>
    <property type="match status" value="1"/>
</dbReference>
<dbReference type="Proteomes" id="UP000245793">
    <property type="component" value="Unassembled WGS sequence"/>
</dbReference>
<dbReference type="GO" id="GO:0005737">
    <property type="term" value="C:cytoplasm"/>
    <property type="evidence" value="ECO:0007669"/>
    <property type="project" value="UniProtKB-SubCell"/>
</dbReference>
<evidence type="ECO:0000256" key="13">
    <source>
        <dbReference type="SAM" id="Coils"/>
    </source>
</evidence>
<dbReference type="GO" id="GO:0006457">
    <property type="term" value="P:protein folding"/>
    <property type="evidence" value="ECO:0007669"/>
    <property type="project" value="InterPro"/>
</dbReference>
<evidence type="ECO:0000313" key="15">
    <source>
        <dbReference type="Proteomes" id="UP000245793"/>
    </source>
</evidence>
<comment type="similarity">
    <text evidence="2 10 12">Belongs to the GrpE family.</text>
</comment>
<dbReference type="SUPFAM" id="SSF51064">
    <property type="entry name" value="Head domain of nucleotide exchange factor GrpE"/>
    <property type="match status" value="1"/>
</dbReference>
<dbReference type="InterPro" id="IPR009012">
    <property type="entry name" value="GrpE_head"/>
</dbReference>
<comment type="subunit">
    <text evidence="3 10">Homodimer.</text>
</comment>
<reference evidence="14 15" key="1">
    <citation type="submission" date="2018-04" db="EMBL/GenBank/DDBJ databases">
        <title>Genomic Encyclopedia of Type Strains, Phase IV (KMG-IV): sequencing the most valuable type-strain genomes for metagenomic binning, comparative biology and taxonomic classification.</title>
        <authorList>
            <person name="Goeker M."/>
        </authorList>
    </citation>
    <scope>NUCLEOTIDE SEQUENCE [LARGE SCALE GENOMIC DNA]</scope>
    <source>
        <strain evidence="14 15">DSM 20705</strain>
    </source>
</reference>
<dbReference type="RefSeq" id="WP_116480328.1">
    <property type="nucleotide sequence ID" value="NZ_QEKV01000007.1"/>
</dbReference>
<evidence type="ECO:0000256" key="4">
    <source>
        <dbReference type="ARBA" id="ARBA00022490"/>
    </source>
</evidence>
<keyword evidence="15" id="KW-1185">Reference proteome</keyword>
<dbReference type="AlphaFoldDB" id="A0A2U1E262"/>
<comment type="function">
    <text evidence="7 10 11">Participates actively in the response to hyperosmotic and heat shock by preventing the aggregation of stress-denatured proteins, in association with DnaK and GrpE. It is the nucleotide exchange factor for DnaK and may function as a thermosensor. Unfolded proteins bind initially to DnaJ; upon interaction with the DnaJ-bound protein, DnaK hydrolyzes its bound ATP, resulting in the formation of a stable complex. GrpE releases ADP from DnaK; ATP binding to DnaK triggers the release of the substrate protein, thus completing the reaction cycle. Several rounds of ATP-dependent interactions between DnaJ, DnaK and GrpE are required for fully efficient folding.</text>
</comment>
<keyword evidence="4 10" id="KW-0963">Cytoplasm</keyword>
<dbReference type="HAMAP" id="MF_01151">
    <property type="entry name" value="GrpE"/>
    <property type="match status" value="1"/>
</dbReference>
<dbReference type="Gene3D" id="3.90.20.20">
    <property type="match status" value="1"/>
</dbReference>
<evidence type="ECO:0000256" key="7">
    <source>
        <dbReference type="ARBA" id="ARBA00053401"/>
    </source>
</evidence>
<evidence type="ECO:0000256" key="2">
    <source>
        <dbReference type="ARBA" id="ARBA00009054"/>
    </source>
</evidence>
<proteinExistence type="inferred from homology"/>
<dbReference type="PANTHER" id="PTHR21237:SF23">
    <property type="entry name" value="GRPE PROTEIN HOMOLOG, MITOCHONDRIAL"/>
    <property type="match status" value="1"/>
</dbReference>